<name>A0A143PM09_LUTPR</name>
<keyword evidence="2" id="KW-1185">Reference proteome</keyword>
<reference evidence="2" key="2">
    <citation type="submission" date="2016-04" db="EMBL/GenBank/DDBJ databases">
        <title>First Complete Genome Sequence of a Subdivision 6 Acidobacterium.</title>
        <authorList>
            <person name="Huang S."/>
            <person name="Vieira S."/>
            <person name="Bunk B."/>
            <person name="Riedel T."/>
            <person name="Sproeer C."/>
            <person name="Overmann J."/>
        </authorList>
    </citation>
    <scope>NUCLEOTIDE SEQUENCE [LARGE SCALE GENOMIC DNA]</scope>
    <source>
        <strain evidence="2">DSM 100886 HEG_-6_39</strain>
    </source>
</reference>
<dbReference type="EMBL" id="CP015136">
    <property type="protein sequence ID" value="AMY09210.1"/>
    <property type="molecule type" value="Genomic_DNA"/>
</dbReference>
<dbReference type="Proteomes" id="UP000076079">
    <property type="component" value="Chromosome"/>
</dbReference>
<protein>
    <submittedName>
        <fullName evidence="1">Uncharacterized protein</fullName>
    </submittedName>
</protein>
<organism evidence="1 2">
    <name type="scientific">Luteitalea pratensis</name>
    <dbReference type="NCBI Taxonomy" id="1855912"/>
    <lineage>
        <taxon>Bacteria</taxon>
        <taxon>Pseudomonadati</taxon>
        <taxon>Acidobacteriota</taxon>
        <taxon>Vicinamibacteria</taxon>
        <taxon>Vicinamibacterales</taxon>
        <taxon>Vicinamibacteraceae</taxon>
        <taxon>Luteitalea</taxon>
    </lineage>
</organism>
<accession>A0A143PM09</accession>
<dbReference type="RefSeq" id="WP_110170975.1">
    <property type="nucleotide sequence ID" value="NZ_CP015136.1"/>
</dbReference>
<dbReference type="AlphaFoldDB" id="A0A143PM09"/>
<dbReference type="KEGG" id="abac:LuPra_02423"/>
<evidence type="ECO:0000313" key="1">
    <source>
        <dbReference type="EMBL" id="AMY09210.1"/>
    </source>
</evidence>
<gene>
    <name evidence="1" type="ORF">LuPra_02423</name>
</gene>
<evidence type="ECO:0000313" key="2">
    <source>
        <dbReference type="Proteomes" id="UP000076079"/>
    </source>
</evidence>
<proteinExistence type="predicted"/>
<sequence length="82" mass="8306">MATKKYIVLHANRGLGTGEPFSGGVASIGASATTAAPVAQVEVTDLTEENVRDLARDPEVAAITLPMPLTIIAPHVAGVAAL</sequence>
<reference evidence="1 2" key="1">
    <citation type="journal article" date="2016" name="Genome Announc.">
        <title>First Complete Genome Sequence of a Subdivision 6 Acidobacterium Strain.</title>
        <authorList>
            <person name="Huang S."/>
            <person name="Vieira S."/>
            <person name="Bunk B."/>
            <person name="Riedel T."/>
            <person name="Sproer C."/>
            <person name="Overmann J."/>
        </authorList>
    </citation>
    <scope>NUCLEOTIDE SEQUENCE [LARGE SCALE GENOMIC DNA]</scope>
    <source>
        <strain evidence="2">DSM 100886 HEG_-6_39</strain>
    </source>
</reference>